<evidence type="ECO:0000313" key="8">
    <source>
        <dbReference type="Proteomes" id="UP001266305"/>
    </source>
</evidence>
<feature type="region of interest" description="Disordered" evidence="5">
    <location>
        <begin position="12"/>
        <end position="36"/>
    </location>
</feature>
<organism evidence="7 8">
    <name type="scientific">Saguinus oedipus</name>
    <name type="common">Cotton-top tamarin</name>
    <name type="synonym">Oedipomidas oedipus</name>
    <dbReference type="NCBI Taxonomy" id="9490"/>
    <lineage>
        <taxon>Eukaryota</taxon>
        <taxon>Metazoa</taxon>
        <taxon>Chordata</taxon>
        <taxon>Craniata</taxon>
        <taxon>Vertebrata</taxon>
        <taxon>Euteleostomi</taxon>
        <taxon>Mammalia</taxon>
        <taxon>Eutheria</taxon>
        <taxon>Euarchontoglires</taxon>
        <taxon>Primates</taxon>
        <taxon>Haplorrhini</taxon>
        <taxon>Platyrrhini</taxon>
        <taxon>Cebidae</taxon>
        <taxon>Callitrichinae</taxon>
        <taxon>Saguinus</taxon>
    </lineage>
</organism>
<feature type="compositionally biased region" description="Gly residues" evidence="5">
    <location>
        <begin position="19"/>
        <end position="29"/>
    </location>
</feature>
<evidence type="ECO:0000259" key="6">
    <source>
        <dbReference type="Pfam" id="PF00270"/>
    </source>
</evidence>
<evidence type="ECO:0000256" key="3">
    <source>
        <dbReference type="ARBA" id="ARBA00022806"/>
    </source>
</evidence>
<feature type="region of interest" description="Disordered" evidence="5">
    <location>
        <begin position="108"/>
        <end position="138"/>
    </location>
</feature>
<dbReference type="Pfam" id="PF00270">
    <property type="entry name" value="DEAD"/>
    <property type="match status" value="1"/>
</dbReference>
<accession>A0ABQ9TTG2</accession>
<dbReference type="SUPFAM" id="SSF52540">
    <property type="entry name" value="P-loop containing nucleoside triphosphate hydrolases"/>
    <property type="match status" value="1"/>
</dbReference>
<evidence type="ECO:0000256" key="1">
    <source>
        <dbReference type="ARBA" id="ARBA00022741"/>
    </source>
</evidence>
<evidence type="ECO:0000313" key="7">
    <source>
        <dbReference type="EMBL" id="KAK2087780.1"/>
    </source>
</evidence>
<dbReference type="Proteomes" id="UP001266305">
    <property type="component" value="Unassembled WGS sequence"/>
</dbReference>
<proteinExistence type="predicted"/>
<keyword evidence="3" id="KW-0347">Helicase</keyword>
<dbReference type="InterPro" id="IPR011545">
    <property type="entry name" value="DEAD/DEAH_box_helicase_dom"/>
</dbReference>
<dbReference type="EMBL" id="JASSZA010000019">
    <property type="protein sequence ID" value="KAK2087780.1"/>
    <property type="molecule type" value="Genomic_DNA"/>
</dbReference>
<evidence type="ECO:0000256" key="5">
    <source>
        <dbReference type="SAM" id="MobiDB-lite"/>
    </source>
</evidence>
<reference evidence="7 8" key="1">
    <citation type="submission" date="2023-05" db="EMBL/GenBank/DDBJ databases">
        <title>B98-5 Cell Line De Novo Hybrid Assembly: An Optical Mapping Approach.</title>
        <authorList>
            <person name="Kananen K."/>
            <person name="Auerbach J.A."/>
            <person name="Kautto E."/>
            <person name="Blachly J.S."/>
        </authorList>
    </citation>
    <scope>NUCLEOTIDE SEQUENCE [LARGE SCALE GENOMIC DNA]</scope>
    <source>
        <strain evidence="7">B95-8</strain>
        <tissue evidence="7">Cell line</tissue>
    </source>
</reference>
<dbReference type="Gene3D" id="3.40.50.300">
    <property type="entry name" value="P-loop containing nucleotide triphosphate hydrolases"/>
    <property type="match status" value="1"/>
</dbReference>
<dbReference type="InterPro" id="IPR050079">
    <property type="entry name" value="DEAD_box_RNA_helicase"/>
</dbReference>
<name>A0ABQ9TTG2_SAGOE</name>
<keyword evidence="2" id="KW-0378">Hydrolase</keyword>
<dbReference type="InterPro" id="IPR027417">
    <property type="entry name" value="P-loop_NTPase"/>
</dbReference>
<evidence type="ECO:0000256" key="4">
    <source>
        <dbReference type="ARBA" id="ARBA00022840"/>
    </source>
</evidence>
<protein>
    <recommendedName>
        <fullName evidence="6">DEAD/DEAH-box helicase domain-containing protein</fullName>
    </recommendedName>
</protein>
<evidence type="ECO:0000256" key="2">
    <source>
        <dbReference type="ARBA" id="ARBA00022801"/>
    </source>
</evidence>
<keyword evidence="8" id="KW-1185">Reference proteome</keyword>
<gene>
    <name evidence="7" type="ORF">P7K49_033687</name>
</gene>
<keyword evidence="4" id="KW-0067">ATP-binding</keyword>
<sequence length="138" mass="14793">MASNAQYLCEHDWASEEPGGSGRNPGNGEGNRRQNQELAYQIAEQFRVLGKPLGLKDCIIVGGLDMVAQALELSRKPHVVIATPGRLADHLRSSNTFSIKKIRFLVSPPLPPLTGRPRELGSEHPGPASESGGTISSV</sequence>
<dbReference type="PANTHER" id="PTHR47959">
    <property type="entry name" value="ATP-DEPENDENT RNA HELICASE RHLE-RELATED"/>
    <property type="match status" value="1"/>
</dbReference>
<feature type="domain" description="DEAD/DEAH-box helicase" evidence="6">
    <location>
        <begin position="36"/>
        <end position="106"/>
    </location>
</feature>
<dbReference type="PANTHER" id="PTHR47959:SF25">
    <property type="entry name" value="RNA HELICASE"/>
    <property type="match status" value="1"/>
</dbReference>
<keyword evidence="1" id="KW-0547">Nucleotide-binding</keyword>
<comment type="caution">
    <text evidence="7">The sequence shown here is derived from an EMBL/GenBank/DDBJ whole genome shotgun (WGS) entry which is preliminary data.</text>
</comment>